<dbReference type="SUPFAM" id="SSF52540">
    <property type="entry name" value="P-loop containing nucleoside triphosphate hydrolases"/>
    <property type="match status" value="1"/>
</dbReference>
<comment type="caution">
    <text evidence="8">The sequence shown here is derived from an EMBL/GenBank/DDBJ whole genome shotgun (WGS) entry which is preliminary data.</text>
</comment>
<dbReference type="EMBL" id="SSNT01000008">
    <property type="protein sequence ID" value="THF79811.1"/>
    <property type="molecule type" value="Genomic_DNA"/>
</dbReference>
<evidence type="ECO:0000256" key="1">
    <source>
        <dbReference type="ARBA" id="ARBA00022741"/>
    </source>
</evidence>
<dbReference type="GO" id="GO:0006355">
    <property type="term" value="P:regulation of DNA-templated transcription"/>
    <property type="evidence" value="ECO:0007669"/>
    <property type="project" value="InterPro"/>
</dbReference>
<dbReference type="CDD" id="cd00009">
    <property type="entry name" value="AAA"/>
    <property type="match status" value="1"/>
</dbReference>
<dbReference type="PROSITE" id="PS00688">
    <property type="entry name" value="SIGMA54_INTERACT_3"/>
    <property type="match status" value="1"/>
</dbReference>
<dbReference type="Gene3D" id="3.30.450.20">
    <property type="entry name" value="PAS domain"/>
    <property type="match status" value="1"/>
</dbReference>
<dbReference type="InterPro" id="IPR003593">
    <property type="entry name" value="AAA+_ATPase"/>
</dbReference>
<evidence type="ECO:0000256" key="2">
    <source>
        <dbReference type="ARBA" id="ARBA00022797"/>
    </source>
</evidence>
<name>A0A4S4BXA7_9BACI</name>
<dbReference type="Pfam" id="PF18024">
    <property type="entry name" value="HTH_50"/>
    <property type="match status" value="1"/>
</dbReference>
<reference evidence="8 9" key="1">
    <citation type="submission" date="2019-04" db="EMBL/GenBank/DDBJ databases">
        <title>Bacillus sediminilitoris sp. nov., isolated from a tidal flat sediment on the East China Sea.</title>
        <authorList>
            <person name="Wei Y."/>
            <person name="Mao H."/>
            <person name="Fang J."/>
        </authorList>
    </citation>
    <scope>NUCLEOTIDE SEQUENCE [LARGE SCALE GENOMIC DNA]</scope>
    <source>
        <strain evidence="8 9">DSL-17</strain>
    </source>
</reference>
<dbReference type="AlphaFoldDB" id="A0A4S4BXA7"/>
<dbReference type="PROSITE" id="PS50112">
    <property type="entry name" value="PAS"/>
    <property type="match status" value="1"/>
</dbReference>
<dbReference type="OrthoDB" id="9771372at2"/>
<evidence type="ECO:0000256" key="7">
    <source>
        <dbReference type="ARBA" id="ARBA00029500"/>
    </source>
</evidence>
<evidence type="ECO:0000313" key="8">
    <source>
        <dbReference type="EMBL" id="THF79811.1"/>
    </source>
</evidence>
<dbReference type="InterPro" id="IPR025943">
    <property type="entry name" value="Sigma_54_int_dom_ATP-bd_2"/>
</dbReference>
<dbReference type="NCBIfam" id="TIGR00229">
    <property type="entry name" value="sensory_box"/>
    <property type="match status" value="1"/>
</dbReference>
<dbReference type="GO" id="GO:0005524">
    <property type="term" value="F:ATP binding"/>
    <property type="evidence" value="ECO:0007669"/>
    <property type="project" value="UniProtKB-KW"/>
</dbReference>
<dbReference type="GO" id="GO:0003677">
    <property type="term" value="F:DNA binding"/>
    <property type="evidence" value="ECO:0007669"/>
    <property type="project" value="UniProtKB-KW"/>
</dbReference>
<dbReference type="InterPro" id="IPR025662">
    <property type="entry name" value="Sigma_54_int_dom_ATP-bd_1"/>
</dbReference>
<evidence type="ECO:0000256" key="4">
    <source>
        <dbReference type="ARBA" id="ARBA00023015"/>
    </source>
</evidence>
<dbReference type="InterPro" id="IPR027417">
    <property type="entry name" value="P-loop_NTPase"/>
</dbReference>
<keyword evidence="4" id="KW-0805">Transcription regulation</keyword>
<dbReference type="InterPro" id="IPR035965">
    <property type="entry name" value="PAS-like_dom_sf"/>
</dbReference>
<evidence type="ECO:0000256" key="6">
    <source>
        <dbReference type="ARBA" id="ARBA00023163"/>
    </source>
</evidence>
<dbReference type="Proteomes" id="UP000310334">
    <property type="component" value="Unassembled WGS sequence"/>
</dbReference>
<keyword evidence="5" id="KW-0238">DNA-binding</keyword>
<keyword evidence="6" id="KW-0804">Transcription</keyword>
<dbReference type="PANTHER" id="PTHR32071:SF57">
    <property type="entry name" value="C4-DICARBOXYLATE TRANSPORT TRANSCRIPTIONAL REGULATORY PROTEIN DCTD"/>
    <property type="match status" value="1"/>
</dbReference>
<dbReference type="InterPro" id="IPR030828">
    <property type="entry name" value="HTH_TyrR"/>
</dbReference>
<dbReference type="SMART" id="SM00091">
    <property type="entry name" value="PAS"/>
    <property type="match status" value="1"/>
</dbReference>
<dbReference type="RefSeq" id="WP_136354301.1">
    <property type="nucleotide sequence ID" value="NZ_CP046266.1"/>
</dbReference>
<dbReference type="FunFam" id="3.40.50.300:FF:000006">
    <property type="entry name" value="DNA-binding transcriptional regulator NtrC"/>
    <property type="match status" value="1"/>
</dbReference>
<gene>
    <name evidence="8" type="ORF">E6W99_12525</name>
</gene>
<protein>
    <recommendedName>
        <fullName evidence="7">HTH-type transcriptional regulatory protein TyrR</fullName>
    </recommendedName>
</protein>
<evidence type="ECO:0000256" key="5">
    <source>
        <dbReference type="ARBA" id="ARBA00023125"/>
    </source>
</evidence>
<accession>A0A4S4BXA7</accession>
<dbReference type="InterPro" id="IPR009057">
    <property type="entry name" value="Homeodomain-like_sf"/>
</dbReference>
<dbReference type="Pfam" id="PF13426">
    <property type="entry name" value="PAS_9"/>
    <property type="match status" value="1"/>
</dbReference>
<keyword evidence="1" id="KW-0547">Nucleotide-binding</keyword>
<dbReference type="Gene3D" id="1.10.8.60">
    <property type="match status" value="1"/>
</dbReference>
<keyword evidence="3" id="KW-0067">ATP-binding</keyword>
<dbReference type="InterPro" id="IPR000014">
    <property type="entry name" value="PAS"/>
</dbReference>
<dbReference type="Pfam" id="PF25601">
    <property type="entry name" value="AAA_lid_14"/>
    <property type="match status" value="1"/>
</dbReference>
<organism evidence="8 9">
    <name type="scientific">Metabacillus sediminilitoris</name>
    <dbReference type="NCBI Taxonomy" id="2567941"/>
    <lineage>
        <taxon>Bacteria</taxon>
        <taxon>Bacillati</taxon>
        <taxon>Bacillota</taxon>
        <taxon>Bacilli</taxon>
        <taxon>Bacillales</taxon>
        <taxon>Bacillaceae</taxon>
        <taxon>Metabacillus</taxon>
    </lineage>
</organism>
<dbReference type="Pfam" id="PF00158">
    <property type="entry name" value="Sigma54_activat"/>
    <property type="match status" value="1"/>
</dbReference>
<evidence type="ECO:0000313" key="9">
    <source>
        <dbReference type="Proteomes" id="UP000310334"/>
    </source>
</evidence>
<keyword evidence="9" id="KW-1185">Reference proteome</keyword>
<proteinExistence type="predicted"/>
<dbReference type="SMART" id="SM00382">
    <property type="entry name" value="AAA"/>
    <property type="match status" value="1"/>
</dbReference>
<dbReference type="InterPro" id="IPR002078">
    <property type="entry name" value="Sigma_54_int"/>
</dbReference>
<dbReference type="PANTHER" id="PTHR32071">
    <property type="entry name" value="TRANSCRIPTIONAL REGULATORY PROTEIN"/>
    <property type="match status" value="1"/>
</dbReference>
<sequence>MKKLFNNFLSQEKLHEMFYQADEVESELSFHTFVHFLNYSYDGLLLSDKDDRIFYMNDAVERISGLKNEEMLGLTTKEMQEQGFILSQSKKVLKKDPLTIIQKLKTGKEVFTTSRPVKDKDGNTLCYIATFRDLSELNELHSEHTLQRDIDYTELQELRTRFLITEDVVTSSKEIKKVVDKTLKAAKSDATVLIIGESGVGKELFAKIIHNASHRSNKRYIQINCGALPENLIEAELFGYEKGAFTGAERAKTGLLEVANGGTVLLDEIGDLPFNVQVKLLRVLQTGEYYRIGATTPRLLNIRFIAATHRDLSAMVKNGSFREDLFYRLNVVPIHVPPLRNRKEDILPLAHHFLQNMNRKYKTNKRLDEETCKCIEKYTWPGNVRQLENVIERMLIMSDEDLIKPTVFPDEFLCDIEKDVPLYQLKKEVIIPLEELREMTEKEMIQRAINKYGSIRNASKYLNVDHSTVIRKMRKYGIKQ</sequence>
<keyword evidence="2" id="KW-0058">Aromatic hydrocarbons catabolism</keyword>
<dbReference type="PROSITE" id="PS50045">
    <property type="entry name" value="SIGMA54_INTERACT_4"/>
    <property type="match status" value="1"/>
</dbReference>
<evidence type="ECO:0000256" key="3">
    <source>
        <dbReference type="ARBA" id="ARBA00022840"/>
    </source>
</evidence>
<dbReference type="InterPro" id="IPR058031">
    <property type="entry name" value="AAA_lid_NorR"/>
</dbReference>
<dbReference type="PROSITE" id="PS00676">
    <property type="entry name" value="SIGMA54_INTERACT_2"/>
    <property type="match status" value="1"/>
</dbReference>
<dbReference type="CDD" id="cd00130">
    <property type="entry name" value="PAS"/>
    <property type="match status" value="1"/>
</dbReference>
<dbReference type="InterPro" id="IPR025944">
    <property type="entry name" value="Sigma_54_int_dom_CS"/>
</dbReference>
<dbReference type="PROSITE" id="PS00675">
    <property type="entry name" value="SIGMA54_INTERACT_1"/>
    <property type="match status" value="1"/>
</dbReference>
<dbReference type="Gene3D" id="1.10.10.60">
    <property type="entry name" value="Homeodomain-like"/>
    <property type="match status" value="1"/>
</dbReference>
<dbReference type="Gene3D" id="3.40.50.300">
    <property type="entry name" value="P-loop containing nucleotide triphosphate hydrolases"/>
    <property type="match status" value="1"/>
</dbReference>
<dbReference type="SUPFAM" id="SSF55785">
    <property type="entry name" value="PYP-like sensor domain (PAS domain)"/>
    <property type="match status" value="1"/>
</dbReference>
<dbReference type="SUPFAM" id="SSF46689">
    <property type="entry name" value="Homeodomain-like"/>
    <property type="match status" value="1"/>
</dbReference>